<sequence length="67" mass="7425">MTVTLLQPSPLLSGITEKAVIKIQSSTNKPLKPLEAHLYSVYPAYNLFKPFTLYSRCCYASGTLSTK</sequence>
<name>E1YKQ2_9BACT</name>
<protein>
    <submittedName>
        <fullName evidence="1">Uncharacterized protein</fullName>
    </submittedName>
</protein>
<dbReference type="EMBL" id="FR695877">
    <property type="protein sequence ID" value="CBX30685.1"/>
    <property type="molecule type" value="Genomic_DNA"/>
</dbReference>
<gene>
    <name evidence="1" type="ORF">N47_E41970</name>
</gene>
<accession>E1YKQ2</accession>
<proteinExistence type="predicted"/>
<evidence type="ECO:0000313" key="1">
    <source>
        <dbReference type="EMBL" id="CBX30685.1"/>
    </source>
</evidence>
<dbReference type="AlphaFoldDB" id="E1YKQ2"/>
<reference evidence="1" key="1">
    <citation type="journal article" date="2011" name="Environ. Microbiol.">
        <title>Genomic insights into the metabolic potential of the polycyclic aromatic hydrocarbon degrading sulfate-reducing Deltaproteobacterium N47.</title>
        <authorList>
            <person name="Bergmann F."/>
            <person name="Selesi D."/>
            <person name="Weinmaier T."/>
            <person name="Tischler P."/>
            <person name="Rattei T."/>
            <person name="Meckenstock R.U."/>
        </authorList>
    </citation>
    <scope>NUCLEOTIDE SEQUENCE</scope>
</reference>
<organism evidence="1">
    <name type="scientific">uncultured Desulfobacterium sp</name>
    <dbReference type="NCBI Taxonomy" id="201089"/>
    <lineage>
        <taxon>Bacteria</taxon>
        <taxon>Pseudomonadati</taxon>
        <taxon>Thermodesulfobacteriota</taxon>
        <taxon>Desulfobacteria</taxon>
        <taxon>Desulfobacterales</taxon>
        <taxon>Desulfobacteriaceae</taxon>
        <taxon>Desulfobacterium</taxon>
        <taxon>environmental samples</taxon>
    </lineage>
</organism>